<proteinExistence type="predicted"/>
<evidence type="ECO:0000313" key="2">
    <source>
        <dbReference type="Proteomes" id="UP000039437"/>
    </source>
</evidence>
<name>A0A0U1MJM2_STAAU</name>
<reference evidence="1 2" key="1">
    <citation type="submission" date="2015-04" db="EMBL/GenBank/DDBJ databases">
        <authorList>
            <person name="Syromyatnikov M.Y."/>
            <person name="Popov V.N."/>
        </authorList>
    </citation>
    <scope>NUCLEOTIDE SEQUENCE [LARGE SCALE GENOMIC DNA]</scope>
    <source>
        <strain evidence="1 2">AH1</strain>
    </source>
</reference>
<gene>
    <name evidence="1" type="ORF">BN1321_230063</name>
</gene>
<protein>
    <submittedName>
        <fullName evidence="1">Uncharacterized protein</fullName>
    </submittedName>
</protein>
<sequence>MRILTKYIVVMYNVYENVIVTQFKHDKVLNRKFFTLFHFIIKRTLSHL</sequence>
<organism evidence="1 2">
    <name type="scientific">Staphylococcus aureus</name>
    <dbReference type="NCBI Taxonomy" id="1280"/>
    <lineage>
        <taxon>Bacteria</taxon>
        <taxon>Bacillati</taxon>
        <taxon>Bacillota</taxon>
        <taxon>Bacilli</taxon>
        <taxon>Bacillales</taxon>
        <taxon>Staphylococcaceae</taxon>
        <taxon>Staphylococcus</taxon>
    </lineage>
</organism>
<dbReference type="EMBL" id="CVOQ01000016">
    <property type="protein sequence ID" value="CRI09130.1"/>
    <property type="molecule type" value="Genomic_DNA"/>
</dbReference>
<evidence type="ECO:0000313" key="1">
    <source>
        <dbReference type="EMBL" id="CRI09130.1"/>
    </source>
</evidence>
<dbReference type="AlphaFoldDB" id="A0A0U1MJM2"/>
<accession>A0A0U1MJM2</accession>
<dbReference type="Proteomes" id="UP000039437">
    <property type="component" value="Unassembled WGS sequence"/>
</dbReference>